<accession>A0A8R1Z9H6</accession>
<accession>A0A2A6BT87</accession>
<dbReference type="EnsemblMetazoa" id="PPA44526.1">
    <property type="protein sequence ID" value="PPA44526.1"/>
    <property type="gene ID" value="WBGene00282895"/>
</dbReference>
<evidence type="ECO:0000313" key="2">
    <source>
        <dbReference type="Proteomes" id="UP000005239"/>
    </source>
</evidence>
<organism evidence="1 2">
    <name type="scientific">Pristionchus pacificus</name>
    <name type="common">Parasitic nematode worm</name>
    <dbReference type="NCBI Taxonomy" id="54126"/>
    <lineage>
        <taxon>Eukaryota</taxon>
        <taxon>Metazoa</taxon>
        <taxon>Ecdysozoa</taxon>
        <taxon>Nematoda</taxon>
        <taxon>Chromadorea</taxon>
        <taxon>Rhabditida</taxon>
        <taxon>Rhabditina</taxon>
        <taxon>Diplogasteromorpha</taxon>
        <taxon>Diplogasteroidea</taxon>
        <taxon>Neodiplogasteridae</taxon>
        <taxon>Pristionchus</taxon>
    </lineage>
</organism>
<dbReference type="AlphaFoldDB" id="A0A2A6BT87"/>
<reference evidence="2" key="1">
    <citation type="journal article" date="2008" name="Nat. Genet.">
        <title>The Pristionchus pacificus genome provides a unique perspective on nematode lifestyle and parasitism.</title>
        <authorList>
            <person name="Dieterich C."/>
            <person name="Clifton S.W."/>
            <person name="Schuster L.N."/>
            <person name="Chinwalla A."/>
            <person name="Delehaunty K."/>
            <person name="Dinkelacker I."/>
            <person name="Fulton L."/>
            <person name="Fulton R."/>
            <person name="Godfrey J."/>
            <person name="Minx P."/>
            <person name="Mitreva M."/>
            <person name="Roeseler W."/>
            <person name="Tian H."/>
            <person name="Witte H."/>
            <person name="Yang S.P."/>
            <person name="Wilson R.K."/>
            <person name="Sommer R.J."/>
        </authorList>
    </citation>
    <scope>NUCLEOTIDE SEQUENCE [LARGE SCALE GENOMIC DNA]</scope>
    <source>
        <strain evidence="2">PS312</strain>
    </source>
</reference>
<gene>
    <name evidence="1" type="primary">WBGene00282895</name>
</gene>
<keyword evidence="2" id="KW-1185">Reference proteome</keyword>
<sequence length="105" mass="11969">MRLDYPIDAEVKSLVTLPNVRSPLFPVCPLSISYTLSQLPKRSELCQTPPDLLDSLANGLIFNRTSKTVDRTTERGDRHQCLARVEHWPQRWKAAPNKVLQSGRE</sequence>
<name>A0A2A6BT87_PRIPA</name>
<evidence type="ECO:0000313" key="1">
    <source>
        <dbReference type="EnsemblMetazoa" id="PPA44526.1"/>
    </source>
</evidence>
<dbReference type="Proteomes" id="UP000005239">
    <property type="component" value="Unassembled WGS sequence"/>
</dbReference>
<reference evidence="1" key="2">
    <citation type="submission" date="2022-06" db="UniProtKB">
        <authorList>
            <consortium name="EnsemblMetazoa"/>
        </authorList>
    </citation>
    <scope>IDENTIFICATION</scope>
    <source>
        <strain evidence="1">PS312</strain>
    </source>
</reference>
<proteinExistence type="predicted"/>
<protein>
    <submittedName>
        <fullName evidence="1">Uncharacterized protein</fullName>
    </submittedName>
</protein>